<proteinExistence type="predicted"/>
<name>A0A915IMH8_ROMCU</name>
<dbReference type="AlphaFoldDB" id="A0A915IMH8"/>
<organism evidence="1 2">
    <name type="scientific">Romanomermis culicivorax</name>
    <name type="common">Nematode worm</name>
    <dbReference type="NCBI Taxonomy" id="13658"/>
    <lineage>
        <taxon>Eukaryota</taxon>
        <taxon>Metazoa</taxon>
        <taxon>Ecdysozoa</taxon>
        <taxon>Nematoda</taxon>
        <taxon>Enoplea</taxon>
        <taxon>Dorylaimia</taxon>
        <taxon>Mermithida</taxon>
        <taxon>Mermithoidea</taxon>
        <taxon>Mermithidae</taxon>
        <taxon>Romanomermis</taxon>
    </lineage>
</organism>
<sequence>MNEIQQVVIDFTMKNSRLSLLSPFINTNWIVPVGKNNIEADVKKDTLVLLNFCTNDDSTTFEDVKSFALKVGFPVDDIVGARRSGPEIMPSNIKLTCIVKVKCTSSTAKSELIKAVNENQWDEVDCNSPKRARPDLTFAEREQGRRLHKELDDKYKS</sequence>
<evidence type="ECO:0000313" key="1">
    <source>
        <dbReference type="Proteomes" id="UP000887565"/>
    </source>
</evidence>
<evidence type="ECO:0000313" key="2">
    <source>
        <dbReference type="WBParaSite" id="nRc.2.0.1.t15181-RA"/>
    </source>
</evidence>
<keyword evidence="1" id="KW-1185">Reference proteome</keyword>
<accession>A0A915IMH8</accession>
<protein>
    <submittedName>
        <fullName evidence="2">Uncharacterized protein</fullName>
    </submittedName>
</protein>
<dbReference type="Proteomes" id="UP000887565">
    <property type="component" value="Unplaced"/>
</dbReference>
<reference evidence="2" key="1">
    <citation type="submission" date="2022-11" db="UniProtKB">
        <authorList>
            <consortium name="WormBaseParasite"/>
        </authorList>
    </citation>
    <scope>IDENTIFICATION</scope>
</reference>
<dbReference type="WBParaSite" id="nRc.2.0.1.t15181-RA">
    <property type="protein sequence ID" value="nRc.2.0.1.t15181-RA"/>
    <property type="gene ID" value="nRc.2.0.1.g15181"/>
</dbReference>